<dbReference type="EMBL" id="CP045725">
    <property type="protein sequence ID" value="QGF23731.1"/>
    <property type="molecule type" value="Genomic_DNA"/>
</dbReference>
<reference evidence="1 2" key="1">
    <citation type="submission" date="2019-10" db="EMBL/GenBank/DDBJ databases">
        <title>Genomic analysis of Raineyella sp. CBA3103.</title>
        <authorList>
            <person name="Roh S.W."/>
        </authorList>
    </citation>
    <scope>NUCLEOTIDE SEQUENCE [LARGE SCALE GENOMIC DNA]</scope>
    <source>
        <strain evidence="1 2">CBA3103</strain>
    </source>
</reference>
<keyword evidence="2" id="KW-1185">Reference proteome</keyword>
<dbReference type="Gene3D" id="3.40.50.1820">
    <property type="entry name" value="alpha/beta hydrolase"/>
    <property type="match status" value="1"/>
</dbReference>
<sequence length="63" mass="6460">MPRGILWGADDLHSGGSLSDAQQDLGQPITIVIPGAGHLSMLADPAVFAADLEQILATMPAAH</sequence>
<dbReference type="SUPFAM" id="SSF53474">
    <property type="entry name" value="alpha/beta-Hydrolases"/>
    <property type="match status" value="1"/>
</dbReference>
<accession>A0A5Q2FBF1</accession>
<gene>
    <name evidence="1" type="ORF">Rai3103_08670</name>
</gene>
<dbReference type="InterPro" id="IPR029058">
    <property type="entry name" value="AB_hydrolase_fold"/>
</dbReference>
<dbReference type="AlphaFoldDB" id="A0A5Q2FBF1"/>
<proteinExistence type="predicted"/>
<evidence type="ECO:0000313" key="1">
    <source>
        <dbReference type="EMBL" id="QGF23731.1"/>
    </source>
</evidence>
<evidence type="ECO:0000313" key="2">
    <source>
        <dbReference type="Proteomes" id="UP000386847"/>
    </source>
</evidence>
<protein>
    <recommendedName>
        <fullName evidence="3">Alpha/beta hydrolase family protein</fullName>
    </recommendedName>
</protein>
<organism evidence="1 2">
    <name type="scientific">Raineyella fluvialis</name>
    <dbReference type="NCBI Taxonomy" id="2662261"/>
    <lineage>
        <taxon>Bacteria</taxon>
        <taxon>Bacillati</taxon>
        <taxon>Actinomycetota</taxon>
        <taxon>Actinomycetes</taxon>
        <taxon>Propionibacteriales</taxon>
        <taxon>Propionibacteriaceae</taxon>
        <taxon>Raineyella</taxon>
    </lineage>
</organism>
<name>A0A5Q2FBF1_9ACTN</name>
<dbReference type="KEGG" id="rain:Rai3103_08670"/>
<dbReference type="RefSeq" id="WP_153572261.1">
    <property type="nucleotide sequence ID" value="NZ_CP045725.1"/>
</dbReference>
<dbReference type="Proteomes" id="UP000386847">
    <property type="component" value="Chromosome"/>
</dbReference>
<evidence type="ECO:0008006" key="3">
    <source>
        <dbReference type="Google" id="ProtNLM"/>
    </source>
</evidence>